<feature type="region of interest" description="Disordered" evidence="2">
    <location>
        <begin position="129"/>
        <end position="187"/>
    </location>
</feature>
<dbReference type="GO" id="GO:0005929">
    <property type="term" value="C:cilium"/>
    <property type="evidence" value="ECO:0007669"/>
    <property type="project" value="GOC"/>
</dbReference>
<name>A0A507CBW9_9FUNG</name>
<feature type="compositionally biased region" description="Polar residues" evidence="2">
    <location>
        <begin position="40"/>
        <end position="74"/>
    </location>
</feature>
<feature type="region of interest" description="Disordered" evidence="2">
    <location>
        <begin position="423"/>
        <end position="485"/>
    </location>
</feature>
<protein>
    <recommendedName>
        <fullName evidence="5">Centrosomal protein of 131 kDa</fullName>
    </recommendedName>
</protein>
<dbReference type="PANTHER" id="PTHR31540:SF1">
    <property type="entry name" value="CENTROSOMAL PROTEIN OF 131 KDA"/>
    <property type="match status" value="1"/>
</dbReference>
<feature type="coiled-coil region" evidence="1">
    <location>
        <begin position="748"/>
        <end position="849"/>
    </location>
</feature>
<dbReference type="InterPro" id="IPR030465">
    <property type="entry name" value="CEP131"/>
</dbReference>
<dbReference type="EMBL" id="QEAO01000003">
    <property type="protein sequence ID" value="TPX37112.1"/>
    <property type="molecule type" value="Genomic_DNA"/>
</dbReference>
<feature type="compositionally biased region" description="Polar residues" evidence="2">
    <location>
        <begin position="14"/>
        <end position="32"/>
    </location>
</feature>
<sequence length="1118" mass="128794">MIANHDSMMEFQLNGTQKQLSRPSTARSQRAPRTSYLPVSHTTLHSRQRAPSSTPSSLNTPRPSTAISTASNKSRIVVTNKDSHIQKQPPRATERLVLRSSASSASLASSSYQSTRELTLAEVVDRWASEQPPYSSNWSSRDDDEYARDEEEHCPYTQDNDHTKHLIQEQPSKASSRAPSRAYPHEMVPMVSDQLREKLESRGVESRPERRSLYRPRISDEQAAQTIQIWYRHHLLKRRKQALALIAEKRKSLDAQRQNHHNISTTSLGVDVTEAVQAQAKRRREERAKASRQDAVRELKSRRNKIGEPTVDVESFDLQSKHSSVNSIKPVESLCHEVYNASPVNPNVETVAPAADIVARVEIPVQPIISAHLMPENPSVEQPIKISKKDLKPHRPITPILQQQQTPTPPPVAVFSDNALASATIHKPRPRSARTSRTQPQRQKSTETRPPTSQPPTTTEPPPIMSASLPKPHHSTQKHPENQRFDSSETLIDDWRPSLHDLPPIPPTPTAELNDESPCPSVTELATTSIIDDAANQRVDRILDFLKKVEEEDVVRTCETSVDVTTSKPAPPSAAVFDSVKAKIMGQQLEIEEKSRTLAMLKKELKKYKDLNKEQLSQYRKDVKSKLNLQRKEYETIVKRHLSFVDKLLAEKEELSKRCESLSEEVRNLDKQFQARITTLEESHGRELGRQKDIWAQGEKAKREKWVADKTRQIKDATVRGLEPEIQRMLAQHKSAIRALEEKHAADLARERSQLAESQNRVSETLRDRLAEERRKACEEEREFARQRFQKMLEREEMEHATARRKMVAEWDEQRAQLLENSKEERRALEQLVRQKEEESRRAVEAERALGVQTVEESRRRSATELTVLREKFAVEKEEWQSQLITKFENDFRNREKLLREKLVRERDTELEHVIARLESETSSTSSDHFRRHRIEVERIRSENADQIRELRDQHAMAVDRVIAAQALMKESDERSKEWERKAICAQDEAKSKEAGLEKMRAELKRLRVDEETLASTIRREFEQQLDSLTTELTSLRDQLSTHQSQMEVLRRRHTHDLELVAKDKDESLQKLEGRVRKTIQTKDEIITSLRSQVEDLGIRSSQLEKLIEKQREELLGA</sequence>
<dbReference type="GO" id="GO:0035735">
    <property type="term" value="P:intraciliary transport involved in cilium assembly"/>
    <property type="evidence" value="ECO:0007669"/>
    <property type="project" value="InterPro"/>
</dbReference>
<feature type="compositionally biased region" description="Basic and acidic residues" evidence="2">
    <location>
        <begin position="150"/>
        <end position="167"/>
    </location>
</feature>
<gene>
    <name evidence="3" type="ORF">SmJEL517_g00960</name>
</gene>
<dbReference type="GeneID" id="42002185"/>
<evidence type="ECO:0000313" key="4">
    <source>
        <dbReference type="Proteomes" id="UP000319731"/>
    </source>
</evidence>
<accession>A0A507CBW9</accession>
<dbReference type="RefSeq" id="XP_031027182.1">
    <property type="nucleotide sequence ID" value="XM_031166888.1"/>
</dbReference>
<dbReference type="STRING" id="1806994.A0A507CBW9"/>
<dbReference type="Proteomes" id="UP000319731">
    <property type="component" value="Unassembled WGS sequence"/>
</dbReference>
<feature type="compositionally biased region" description="Pro residues" evidence="2">
    <location>
        <begin position="452"/>
        <end position="464"/>
    </location>
</feature>
<feature type="coiled-coil region" evidence="1">
    <location>
        <begin position="969"/>
        <end position="1053"/>
    </location>
</feature>
<feature type="compositionally biased region" description="Low complexity" evidence="2">
    <location>
        <begin position="171"/>
        <end position="182"/>
    </location>
</feature>
<reference evidence="3 4" key="1">
    <citation type="journal article" date="2019" name="Sci. Rep.">
        <title>Comparative genomics of chytrid fungi reveal insights into the obligate biotrophic and pathogenic lifestyle of Synchytrium endobioticum.</title>
        <authorList>
            <person name="van de Vossenberg B.T.L.H."/>
            <person name="Warris S."/>
            <person name="Nguyen H.D.T."/>
            <person name="van Gent-Pelzer M.P.E."/>
            <person name="Joly D.L."/>
            <person name="van de Geest H.C."/>
            <person name="Bonants P.J.M."/>
            <person name="Smith D.S."/>
            <person name="Levesque C.A."/>
            <person name="van der Lee T.A.J."/>
        </authorList>
    </citation>
    <scope>NUCLEOTIDE SEQUENCE [LARGE SCALE GENOMIC DNA]</scope>
    <source>
        <strain evidence="3 4">JEL517</strain>
    </source>
</reference>
<keyword evidence="4" id="KW-1185">Reference proteome</keyword>
<dbReference type="OrthoDB" id="197735at2759"/>
<dbReference type="PANTHER" id="PTHR31540">
    <property type="entry name" value="CENTROSOMAL PROTEIN OF 131 KDA"/>
    <property type="match status" value="1"/>
</dbReference>
<evidence type="ECO:0008006" key="5">
    <source>
        <dbReference type="Google" id="ProtNLM"/>
    </source>
</evidence>
<feature type="region of interest" description="Disordered" evidence="2">
    <location>
        <begin position="14"/>
        <end position="97"/>
    </location>
</feature>
<keyword evidence="1" id="KW-0175">Coiled coil</keyword>
<evidence type="ECO:0000256" key="1">
    <source>
        <dbReference type="SAM" id="Coils"/>
    </source>
</evidence>
<evidence type="ECO:0000256" key="2">
    <source>
        <dbReference type="SAM" id="MobiDB-lite"/>
    </source>
</evidence>
<dbReference type="AlphaFoldDB" id="A0A507CBW9"/>
<feature type="coiled-coil region" evidence="1">
    <location>
        <begin position="584"/>
        <end position="618"/>
    </location>
</feature>
<feature type="coiled-coil region" evidence="1">
    <location>
        <begin position="645"/>
        <end position="672"/>
    </location>
</feature>
<proteinExistence type="predicted"/>
<evidence type="ECO:0000313" key="3">
    <source>
        <dbReference type="EMBL" id="TPX37112.1"/>
    </source>
</evidence>
<organism evidence="3 4">
    <name type="scientific">Synchytrium microbalum</name>
    <dbReference type="NCBI Taxonomy" id="1806994"/>
    <lineage>
        <taxon>Eukaryota</taxon>
        <taxon>Fungi</taxon>
        <taxon>Fungi incertae sedis</taxon>
        <taxon>Chytridiomycota</taxon>
        <taxon>Chytridiomycota incertae sedis</taxon>
        <taxon>Chytridiomycetes</taxon>
        <taxon>Synchytriales</taxon>
        <taxon>Synchytriaceae</taxon>
        <taxon>Synchytrium</taxon>
    </lineage>
</organism>
<comment type="caution">
    <text evidence="3">The sequence shown here is derived from an EMBL/GenBank/DDBJ whole genome shotgun (WGS) entry which is preliminary data.</text>
</comment>